<dbReference type="EMBL" id="JAXCGZ010013512">
    <property type="protein sequence ID" value="KAK7072398.1"/>
    <property type="molecule type" value="Genomic_DNA"/>
</dbReference>
<organism evidence="1 2">
    <name type="scientific">Halocaridina rubra</name>
    <name type="common">Hawaiian red shrimp</name>
    <dbReference type="NCBI Taxonomy" id="373956"/>
    <lineage>
        <taxon>Eukaryota</taxon>
        <taxon>Metazoa</taxon>
        <taxon>Ecdysozoa</taxon>
        <taxon>Arthropoda</taxon>
        <taxon>Crustacea</taxon>
        <taxon>Multicrustacea</taxon>
        <taxon>Malacostraca</taxon>
        <taxon>Eumalacostraca</taxon>
        <taxon>Eucarida</taxon>
        <taxon>Decapoda</taxon>
        <taxon>Pleocyemata</taxon>
        <taxon>Caridea</taxon>
        <taxon>Atyoidea</taxon>
        <taxon>Atyidae</taxon>
        <taxon>Halocaridina</taxon>
    </lineage>
</organism>
<keyword evidence="2" id="KW-1185">Reference proteome</keyword>
<evidence type="ECO:0000313" key="2">
    <source>
        <dbReference type="Proteomes" id="UP001381693"/>
    </source>
</evidence>
<reference evidence="1 2" key="1">
    <citation type="submission" date="2023-11" db="EMBL/GenBank/DDBJ databases">
        <title>Halocaridina rubra genome assembly.</title>
        <authorList>
            <person name="Smith C."/>
        </authorList>
    </citation>
    <scope>NUCLEOTIDE SEQUENCE [LARGE SCALE GENOMIC DNA]</scope>
    <source>
        <strain evidence="1">EP-1</strain>
        <tissue evidence="1">Whole</tissue>
    </source>
</reference>
<proteinExistence type="predicted"/>
<comment type="caution">
    <text evidence="1">The sequence shown here is derived from an EMBL/GenBank/DDBJ whole genome shotgun (WGS) entry which is preliminary data.</text>
</comment>
<gene>
    <name evidence="1" type="ORF">SK128_013214</name>
</gene>
<dbReference type="AlphaFoldDB" id="A0AAN9A280"/>
<name>A0AAN9A280_HALRR</name>
<evidence type="ECO:0000313" key="1">
    <source>
        <dbReference type="EMBL" id="KAK7072398.1"/>
    </source>
</evidence>
<protein>
    <submittedName>
        <fullName evidence="1">Uncharacterized protein</fullName>
    </submittedName>
</protein>
<accession>A0AAN9A280</accession>
<dbReference type="Proteomes" id="UP001381693">
    <property type="component" value="Unassembled WGS sequence"/>
</dbReference>
<sequence length="188" mass="20052">MVSLRILFTSSFKYVACMIQDIQAAYLSQALRSSIPRTSKQERVLRMLLIFLAVITLASGVNGRPQYDFGFHPSSNTIGGSGWRAQNIQQGSTIPPFPLNYRVINYESDGDIIRLFYVGGSAGYGGNGGYTAYSSSGGYPGYGGIGGNAAYSGGFGGVSGDAIAPCNACYIRNSLDKCVFNIFLCPSK</sequence>